<dbReference type="Pfam" id="PF20077">
    <property type="entry name" value="CcmD_alt"/>
    <property type="match status" value="1"/>
</dbReference>
<protein>
    <submittedName>
        <fullName evidence="3">CcmD family protein</fullName>
    </submittedName>
</protein>
<gene>
    <name evidence="3" type="ORF">GLV81_11205</name>
</gene>
<name>A0A6I6GE14_9BACT</name>
<accession>A0A6I6GE14</accession>
<keyword evidence="2" id="KW-0732">Signal</keyword>
<proteinExistence type="predicted"/>
<dbReference type="EMBL" id="CP046566">
    <property type="protein sequence ID" value="QGW28590.1"/>
    <property type="molecule type" value="Genomic_DNA"/>
</dbReference>
<feature type="signal peptide" evidence="2">
    <location>
        <begin position="1"/>
        <end position="23"/>
    </location>
</feature>
<reference evidence="3 4" key="1">
    <citation type="submission" date="2019-11" db="EMBL/GenBank/DDBJ databases">
        <authorList>
            <person name="Im W.T."/>
        </authorList>
    </citation>
    <scope>NUCLEOTIDE SEQUENCE [LARGE SCALE GENOMIC DNA]</scope>
    <source>
        <strain evidence="3 4">SB-02</strain>
    </source>
</reference>
<evidence type="ECO:0000256" key="1">
    <source>
        <dbReference type="SAM" id="Phobius"/>
    </source>
</evidence>
<sequence length="68" mass="7387">MAKYIKTASLFIAFFVASLVTFAQTTAASQPVEMADTMRSNGKIYVVVAVLSTVLAGIVLYLVRLEKK</sequence>
<feature type="transmembrane region" description="Helical" evidence="1">
    <location>
        <begin position="44"/>
        <end position="63"/>
    </location>
</feature>
<dbReference type="RefSeq" id="WP_157478943.1">
    <property type="nucleotide sequence ID" value="NZ_CP046566.1"/>
</dbReference>
<evidence type="ECO:0000313" key="4">
    <source>
        <dbReference type="Proteomes" id="UP000426027"/>
    </source>
</evidence>
<evidence type="ECO:0000256" key="2">
    <source>
        <dbReference type="SAM" id="SignalP"/>
    </source>
</evidence>
<dbReference type="KEGG" id="fls:GLV81_11205"/>
<dbReference type="AlphaFoldDB" id="A0A6I6GE14"/>
<keyword evidence="4" id="KW-1185">Reference proteome</keyword>
<keyword evidence="1" id="KW-0472">Membrane</keyword>
<keyword evidence="1" id="KW-0812">Transmembrane</keyword>
<dbReference type="Proteomes" id="UP000426027">
    <property type="component" value="Chromosome"/>
</dbReference>
<organism evidence="3 4">
    <name type="scientific">Phnomibacter ginsenosidimutans</name>
    <dbReference type="NCBI Taxonomy" id="2676868"/>
    <lineage>
        <taxon>Bacteria</taxon>
        <taxon>Pseudomonadati</taxon>
        <taxon>Bacteroidota</taxon>
        <taxon>Chitinophagia</taxon>
        <taxon>Chitinophagales</taxon>
        <taxon>Chitinophagaceae</taxon>
        <taxon>Phnomibacter</taxon>
    </lineage>
</organism>
<keyword evidence="1" id="KW-1133">Transmembrane helix</keyword>
<evidence type="ECO:0000313" key="3">
    <source>
        <dbReference type="EMBL" id="QGW28590.1"/>
    </source>
</evidence>
<feature type="chain" id="PRO_5026232559" evidence="2">
    <location>
        <begin position="24"/>
        <end position="68"/>
    </location>
</feature>